<accession>A0ABQ8FIY2</accession>
<feature type="compositionally biased region" description="Acidic residues" evidence="1">
    <location>
        <begin position="113"/>
        <end position="123"/>
    </location>
</feature>
<sequence>MQSKMLLLHGLVSTLVVNGVLGILPTAEQRDIIQPPSLDGGDVTGRFSQVPNDQQQHQVGGTAESTSHPIAEDTLDQSPMPDTQPSSHQITTMHPMDDSALASWLTGALAEQMDNEDDEDDDLSESRPIKDQVDTSNRDDDSSESGSCENPAGTSNAMNIFTKMFAESQASNGIQSYSAQGDDVDGVLSLLLPSHSGSTATVSTDMVDERMVLTFQRNMQFATAVYCRSVNRAGEWTCGKFCEGLTQGTIVRHLLKDKNTLKYGHGVGVVAVQHETRAINVIFRGSSNPGDWTTNLKMRKSYASKEYFQDNFQMIPKGVKIHSGFLSAYMRVHDQVRIHVDILRVEYSDYSINYIGHSLGGALAAIALVNQAVKYGPSEFNRLHLYSYGAPRIGNTEWSKWVSNMKVGSLNRIVNVDDPVVHLPSVYMGYVHIRSTYALNSKRLTFKCTQIGGTGETSDCSTVSLFSPDLDAHTQGYYSPSDCSPNLVMRYGKTK</sequence>
<keyword evidence="5" id="KW-1185">Reference proteome</keyword>
<feature type="signal peptide" evidence="2">
    <location>
        <begin position="1"/>
        <end position="22"/>
    </location>
</feature>
<gene>
    <name evidence="4" type="ORF">BASA50_003300</name>
</gene>
<feature type="compositionally biased region" description="Basic and acidic residues" evidence="1">
    <location>
        <begin position="124"/>
        <end position="140"/>
    </location>
</feature>
<name>A0ABQ8FIY2_9FUNG</name>
<dbReference type="PANTHER" id="PTHR45856">
    <property type="entry name" value="ALPHA/BETA-HYDROLASES SUPERFAMILY PROTEIN"/>
    <property type="match status" value="1"/>
</dbReference>
<comment type="caution">
    <text evidence="4">The sequence shown here is derived from an EMBL/GenBank/DDBJ whole genome shotgun (WGS) entry which is preliminary data.</text>
</comment>
<protein>
    <recommendedName>
        <fullName evidence="3">Fungal lipase-type domain-containing protein</fullName>
    </recommendedName>
</protein>
<feature type="compositionally biased region" description="Polar residues" evidence="1">
    <location>
        <begin position="76"/>
        <end position="92"/>
    </location>
</feature>
<evidence type="ECO:0000313" key="5">
    <source>
        <dbReference type="Proteomes" id="UP001648503"/>
    </source>
</evidence>
<dbReference type="SUPFAM" id="SSF53474">
    <property type="entry name" value="alpha/beta-Hydrolases"/>
    <property type="match status" value="1"/>
</dbReference>
<organism evidence="4 5">
    <name type="scientific">Batrachochytrium salamandrivorans</name>
    <dbReference type="NCBI Taxonomy" id="1357716"/>
    <lineage>
        <taxon>Eukaryota</taxon>
        <taxon>Fungi</taxon>
        <taxon>Fungi incertae sedis</taxon>
        <taxon>Chytridiomycota</taxon>
        <taxon>Chytridiomycota incertae sedis</taxon>
        <taxon>Chytridiomycetes</taxon>
        <taxon>Rhizophydiales</taxon>
        <taxon>Rhizophydiales incertae sedis</taxon>
        <taxon>Batrachochytrium</taxon>
    </lineage>
</organism>
<reference evidence="4 5" key="1">
    <citation type="submission" date="2021-02" db="EMBL/GenBank/DDBJ databases">
        <title>Variation within the Batrachochytrium salamandrivorans European outbreak.</title>
        <authorList>
            <person name="Kelly M."/>
            <person name="Pasmans F."/>
            <person name="Shea T.P."/>
            <person name="Munoz J.F."/>
            <person name="Carranza S."/>
            <person name="Cuomo C.A."/>
            <person name="Martel A."/>
        </authorList>
    </citation>
    <scope>NUCLEOTIDE SEQUENCE [LARGE SCALE GENOMIC DNA]</scope>
    <source>
        <strain evidence="4 5">AMFP18/2</strain>
    </source>
</reference>
<feature type="domain" description="Fungal lipase-type" evidence="3">
    <location>
        <begin position="281"/>
        <end position="426"/>
    </location>
</feature>
<keyword evidence="2" id="KW-0732">Signal</keyword>
<proteinExistence type="predicted"/>
<dbReference type="Pfam" id="PF01764">
    <property type="entry name" value="Lipase_3"/>
    <property type="match status" value="1"/>
</dbReference>
<dbReference type="EMBL" id="JAFCIX010000080">
    <property type="protein sequence ID" value="KAH6599022.1"/>
    <property type="molecule type" value="Genomic_DNA"/>
</dbReference>
<feature type="chain" id="PRO_5047166228" description="Fungal lipase-type domain-containing protein" evidence="2">
    <location>
        <begin position="23"/>
        <end position="495"/>
    </location>
</feature>
<dbReference type="InterPro" id="IPR029058">
    <property type="entry name" value="AB_hydrolase_fold"/>
</dbReference>
<dbReference type="PANTHER" id="PTHR45856:SF25">
    <property type="entry name" value="FUNGAL LIPASE-LIKE DOMAIN-CONTAINING PROTEIN"/>
    <property type="match status" value="1"/>
</dbReference>
<feature type="compositionally biased region" description="Polar residues" evidence="1">
    <location>
        <begin position="46"/>
        <end position="68"/>
    </location>
</feature>
<evidence type="ECO:0000259" key="3">
    <source>
        <dbReference type="Pfam" id="PF01764"/>
    </source>
</evidence>
<evidence type="ECO:0000313" key="4">
    <source>
        <dbReference type="EMBL" id="KAH6599022.1"/>
    </source>
</evidence>
<feature type="region of interest" description="Disordered" evidence="1">
    <location>
        <begin position="113"/>
        <end position="154"/>
    </location>
</feature>
<evidence type="ECO:0000256" key="2">
    <source>
        <dbReference type="SAM" id="SignalP"/>
    </source>
</evidence>
<evidence type="ECO:0000256" key="1">
    <source>
        <dbReference type="SAM" id="MobiDB-lite"/>
    </source>
</evidence>
<feature type="region of interest" description="Disordered" evidence="1">
    <location>
        <begin position="33"/>
        <end position="93"/>
    </location>
</feature>
<dbReference type="Gene3D" id="3.40.50.1820">
    <property type="entry name" value="alpha/beta hydrolase"/>
    <property type="match status" value="1"/>
</dbReference>
<dbReference type="InterPro" id="IPR002921">
    <property type="entry name" value="Fungal_lipase-type"/>
</dbReference>
<dbReference type="InterPro" id="IPR051218">
    <property type="entry name" value="Sec_MonoDiacylglyc_Lipase"/>
</dbReference>
<dbReference type="Proteomes" id="UP001648503">
    <property type="component" value="Unassembled WGS sequence"/>
</dbReference>
<dbReference type="CDD" id="cd00519">
    <property type="entry name" value="Lipase_3"/>
    <property type="match status" value="1"/>
</dbReference>
<feature type="compositionally biased region" description="Polar residues" evidence="1">
    <location>
        <begin position="144"/>
        <end position="154"/>
    </location>
</feature>